<reference evidence="1" key="1">
    <citation type="submission" date="2022-09" db="EMBL/GenBank/DDBJ databases">
        <title>Intensive care unit water sources are persistently colonized with multi-drug resistant bacteria and are the site of extensive horizontal gene transfer of antibiotic resistance genes.</title>
        <authorList>
            <person name="Diorio-Toth L."/>
        </authorList>
    </citation>
    <scope>NUCLEOTIDE SEQUENCE</scope>
    <source>
        <strain evidence="1">GD03686</strain>
    </source>
</reference>
<dbReference type="EMBL" id="JAOCJW010000082">
    <property type="protein sequence ID" value="MDH2007446.1"/>
    <property type="molecule type" value="Genomic_DNA"/>
</dbReference>
<comment type="caution">
    <text evidence="1">The sequence shown here is derived from an EMBL/GenBank/DDBJ whole genome shotgun (WGS) entry which is preliminary data.</text>
</comment>
<accession>A0AA42W4Z7</accession>
<evidence type="ECO:0000313" key="1">
    <source>
        <dbReference type="EMBL" id="MDH2007446.1"/>
    </source>
</evidence>
<gene>
    <name evidence="1" type="ORF">N5J23_18295</name>
</gene>
<protein>
    <submittedName>
        <fullName evidence="1">Uncharacterized protein</fullName>
    </submittedName>
</protein>
<dbReference type="Proteomes" id="UP001161294">
    <property type="component" value="Unassembled WGS sequence"/>
</dbReference>
<proteinExistence type="predicted"/>
<name>A0AA42W4Z7_9BURK</name>
<dbReference type="RefSeq" id="WP_279851996.1">
    <property type="nucleotide sequence ID" value="NZ_JAOCIA010000045.1"/>
</dbReference>
<sequence length="294" mass="34482">MNYYNDLRGMLSETEQDLGLGFWRGILSGRDDSRHEDEDEDEDKKPASNIDYSRFKEAARIVAGLTEKSEVRSNLIQNLMREEVDWAIKRYLKIEQIPYPYHSLIRLEDCIEILLRGIFYKVVGLPRNSSLDSEIFRLCTSLRANKEKLIVYDRVSLLQNFLHEKLRQYTTIEVVENDFVKPIRCLLSVSRLHLNLVDLEMRDPAYNVYMHEVSSARASLEYLAPSLPPLAAEGKKIYKRWRVRHLRPISYFYRRVGRRRLSALLGLDIEMPFEDYVEAACSSFALLHNFSHAK</sequence>
<dbReference type="AlphaFoldDB" id="A0AA42W4Z7"/>
<organism evidence="1 2">
    <name type="scientific">Comamonas aquatica</name>
    <dbReference type="NCBI Taxonomy" id="225991"/>
    <lineage>
        <taxon>Bacteria</taxon>
        <taxon>Pseudomonadati</taxon>
        <taxon>Pseudomonadota</taxon>
        <taxon>Betaproteobacteria</taxon>
        <taxon>Burkholderiales</taxon>
        <taxon>Comamonadaceae</taxon>
        <taxon>Comamonas</taxon>
    </lineage>
</organism>
<evidence type="ECO:0000313" key="2">
    <source>
        <dbReference type="Proteomes" id="UP001161294"/>
    </source>
</evidence>